<sequence length="385" mass="42524">MKTIFISTGEVSGDLQGALLVTALKQLSVAAGIDLNIVALGGSKMAAAGATILIDTAVISAMGFWESLLYARSSSQVRSIAKQYLQTTPPDIIILIDYIATNIHIGNYAHTELPKVPIFYYIAPQEWVWSLGHKNTQAIVKFTDEIFAIFPGEASYFAERGAKAKFIGHPLVDRVATLSNRQTARDRLGITHDEIAIALIPASRKQELIYILPAIFEAAGQIQSQLANIRFWIPLSRPDFQAEIERQIKVYQLNATLVSENADLVLCAADLAITKCGTVSLELALLNIPQVTIYRVSNVTAWIAKNVLKFSIPYMSTPNLIAMKAIVPELMQDEANPERIAAESLELILNRERRDRMLVDYRQMRTALGETGVCDRVAQEILAKI</sequence>
<evidence type="ECO:0000256" key="6">
    <source>
        <dbReference type="ARBA" id="ARBA00022676"/>
    </source>
</evidence>
<gene>
    <name evidence="11" type="ORF">C7B77_08055</name>
</gene>
<evidence type="ECO:0000256" key="7">
    <source>
        <dbReference type="ARBA" id="ARBA00022679"/>
    </source>
</evidence>
<dbReference type="Pfam" id="PF02684">
    <property type="entry name" value="LpxB"/>
    <property type="match status" value="1"/>
</dbReference>
<keyword evidence="5" id="KW-0441">Lipid A biosynthesis</keyword>
<dbReference type="GO" id="GO:0005543">
    <property type="term" value="F:phospholipid binding"/>
    <property type="evidence" value="ECO:0007669"/>
    <property type="project" value="TreeGrafter"/>
</dbReference>
<dbReference type="GO" id="GO:0016020">
    <property type="term" value="C:membrane"/>
    <property type="evidence" value="ECO:0007669"/>
    <property type="project" value="GOC"/>
</dbReference>
<evidence type="ECO:0000256" key="2">
    <source>
        <dbReference type="ARBA" id="ARBA00012687"/>
    </source>
</evidence>
<dbReference type="OrthoDB" id="9801642at2"/>
<evidence type="ECO:0000313" key="12">
    <source>
        <dbReference type="Proteomes" id="UP000238937"/>
    </source>
</evidence>
<dbReference type="GO" id="GO:0009245">
    <property type="term" value="P:lipid A biosynthetic process"/>
    <property type="evidence" value="ECO:0007669"/>
    <property type="project" value="UniProtKB-UniRule"/>
</dbReference>
<evidence type="ECO:0000256" key="9">
    <source>
        <dbReference type="ARBA" id="ARBA00048975"/>
    </source>
</evidence>
<dbReference type="GO" id="GO:0008915">
    <property type="term" value="F:lipid-A-disaccharide synthase activity"/>
    <property type="evidence" value="ECO:0007669"/>
    <property type="project" value="UniProtKB-UniRule"/>
</dbReference>
<organism evidence="11 12">
    <name type="scientific">Chamaesiphon polymorphus CCALA 037</name>
    <dbReference type="NCBI Taxonomy" id="2107692"/>
    <lineage>
        <taxon>Bacteria</taxon>
        <taxon>Bacillati</taxon>
        <taxon>Cyanobacteriota</taxon>
        <taxon>Cyanophyceae</taxon>
        <taxon>Gomontiellales</taxon>
        <taxon>Chamaesiphonaceae</taxon>
        <taxon>Chamaesiphon</taxon>
    </lineage>
</organism>
<evidence type="ECO:0000256" key="4">
    <source>
        <dbReference type="ARBA" id="ARBA00022516"/>
    </source>
</evidence>
<evidence type="ECO:0000256" key="1">
    <source>
        <dbReference type="ARBA" id="ARBA00002056"/>
    </source>
</evidence>
<dbReference type="SUPFAM" id="SSF53756">
    <property type="entry name" value="UDP-Glycosyltransferase/glycogen phosphorylase"/>
    <property type="match status" value="1"/>
</dbReference>
<keyword evidence="7" id="KW-0808">Transferase</keyword>
<evidence type="ECO:0000256" key="3">
    <source>
        <dbReference type="ARBA" id="ARBA00020902"/>
    </source>
</evidence>
<keyword evidence="12" id="KW-1185">Reference proteome</keyword>
<reference evidence="11 12" key="1">
    <citation type="submission" date="2018-03" db="EMBL/GenBank/DDBJ databases">
        <title>The ancient ancestry and fast evolution of plastids.</title>
        <authorList>
            <person name="Moore K.R."/>
            <person name="Magnabosco C."/>
            <person name="Momper L."/>
            <person name="Gold D.A."/>
            <person name="Bosak T."/>
            <person name="Fournier G.P."/>
        </authorList>
    </citation>
    <scope>NUCLEOTIDE SEQUENCE [LARGE SCALE GENOMIC DNA]</scope>
    <source>
        <strain evidence="11 12">CCALA 037</strain>
    </source>
</reference>
<evidence type="ECO:0000313" key="11">
    <source>
        <dbReference type="EMBL" id="PSB57542.1"/>
    </source>
</evidence>
<protein>
    <recommendedName>
        <fullName evidence="3 10">Lipid-A-disaccharide synthase</fullName>
        <ecNumber evidence="2 10">2.4.1.182</ecNumber>
    </recommendedName>
</protein>
<evidence type="ECO:0000256" key="5">
    <source>
        <dbReference type="ARBA" id="ARBA00022556"/>
    </source>
</evidence>
<dbReference type="AlphaFoldDB" id="A0A2T1GIK9"/>
<keyword evidence="6" id="KW-0328">Glycosyltransferase</keyword>
<evidence type="ECO:0000256" key="8">
    <source>
        <dbReference type="ARBA" id="ARBA00023098"/>
    </source>
</evidence>
<dbReference type="PANTHER" id="PTHR30372">
    <property type="entry name" value="LIPID-A-DISACCHARIDE SYNTHASE"/>
    <property type="match status" value="1"/>
</dbReference>
<dbReference type="EC" id="2.4.1.182" evidence="2 10"/>
<dbReference type="RefSeq" id="WP_106302578.1">
    <property type="nucleotide sequence ID" value="NZ_PVWO01000072.1"/>
</dbReference>
<comment type="caution">
    <text evidence="11">The sequence shown here is derived from an EMBL/GenBank/DDBJ whole genome shotgun (WGS) entry which is preliminary data.</text>
</comment>
<evidence type="ECO:0000256" key="10">
    <source>
        <dbReference type="NCBIfam" id="TIGR00215"/>
    </source>
</evidence>
<dbReference type="PANTHER" id="PTHR30372:SF4">
    <property type="entry name" value="LIPID-A-DISACCHARIDE SYNTHASE, MITOCHONDRIAL-RELATED"/>
    <property type="match status" value="1"/>
</dbReference>
<comment type="catalytic activity">
    <reaction evidence="9">
        <text>a lipid X + a UDP-2-N,3-O-bis[(3R)-3-hydroxyacyl]-alpha-D-glucosamine = a lipid A disaccharide + UDP + H(+)</text>
        <dbReference type="Rhea" id="RHEA:67828"/>
        <dbReference type="ChEBI" id="CHEBI:15378"/>
        <dbReference type="ChEBI" id="CHEBI:58223"/>
        <dbReference type="ChEBI" id="CHEBI:137748"/>
        <dbReference type="ChEBI" id="CHEBI:176338"/>
        <dbReference type="ChEBI" id="CHEBI:176343"/>
        <dbReference type="EC" id="2.4.1.182"/>
    </reaction>
</comment>
<keyword evidence="8" id="KW-0443">Lipid metabolism</keyword>
<proteinExistence type="predicted"/>
<accession>A0A2T1GIK9</accession>
<keyword evidence="4" id="KW-0444">Lipid biosynthesis</keyword>
<dbReference type="NCBIfam" id="TIGR00215">
    <property type="entry name" value="lpxB"/>
    <property type="match status" value="1"/>
</dbReference>
<dbReference type="InterPro" id="IPR003835">
    <property type="entry name" value="Glyco_trans_19"/>
</dbReference>
<comment type="function">
    <text evidence="1">Condensation of UDP-2,3-diacylglucosamine and 2,3-diacylglucosamine-1-phosphate to form lipid A disaccharide, a precursor of lipid A, a phosphorylated glycolipid that anchors the lipopolysaccharide to the outer membrane of the cell.</text>
</comment>
<dbReference type="EMBL" id="PVWO01000072">
    <property type="protein sequence ID" value="PSB57542.1"/>
    <property type="molecule type" value="Genomic_DNA"/>
</dbReference>
<dbReference type="Proteomes" id="UP000238937">
    <property type="component" value="Unassembled WGS sequence"/>
</dbReference>
<name>A0A2T1GIK9_9CYAN</name>